<feature type="region of interest" description="Disordered" evidence="2">
    <location>
        <begin position="108"/>
        <end position="131"/>
    </location>
</feature>
<dbReference type="EMBL" id="JAXIVU010000043">
    <property type="protein sequence ID" value="MDY7220502.1"/>
    <property type="molecule type" value="Genomic_DNA"/>
</dbReference>
<feature type="compositionally biased region" description="Basic and acidic residues" evidence="2">
    <location>
        <begin position="108"/>
        <end position="129"/>
    </location>
</feature>
<dbReference type="InterPro" id="IPR010921">
    <property type="entry name" value="Trp_repressor/repl_initiator"/>
</dbReference>
<reference evidence="4 5" key="1">
    <citation type="submission" date="2023-12" db="EMBL/GenBank/DDBJ databases">
        <title>Denitrificimonas halotolerans sp. nov.,a novel species isolated from landfill leachate.</title>
        <authorList>
            <person name="Wang S."/>
        </authorList>
    </citation>
    <scope>NUCLEOTIDE SEQUENCE [LARGE SCALE GENOMIC DNA]</scope>
    <source>
        <strain evidence="4 5">JX-1</strain>
    </source>
</reference>
<evidence type="ECO:0000256" key="1">
    <source>
        <dbReference type="ARBA" id="ARBA00038232"/>
    </source>
</evidence>
<dbReference type="Gene3D" id="1.10.10.10">
    <property type="entry name" value="Winged helix-like DNA-binding domain superfamily/Winged helix DNA-binding domain"/>
    <property type="match status" value="2"/>
</dbReference>
<gene>
    <name evidence="4" type="ORF">TOI97_13165</name>
</gene>
<dbReference type="SUPFAM" id="SSF48295">
    <property type="entry name" value="TrpR-like"/>
    <property type="match status" value="1"/>
</dbReference>
<dbReference type="RefSeq" id="WP_321554580.1">
    <property type="nucleotide sequence ID" value="NZ_JAXIVU010000043.1"/>
</dbReference>
<dbReference type="Pfam" id="PF13518">
    <property type="entry name" value="HTH_28"/>
    <property type="match status" value="2"/>
</dbReference>
<protein>
    <submittedName>
        <fullName evidence="4">Transposase</fullName>
    </submittedName>
</protein>
<comment type="similarity">
    <text evidence="1">Belongs to the IS150/IS1296 orfA family.</text>
</comment>
<sequence>FKINAVRKYLKGHLSSAEFSKKYLLNDATLKRWADRYKQHGKSAFDVELKVSTRYDANFKRSVLQRMEEDELTYSATAALFNLGSQCTVKRWQRLYEQGGIHALKSKGERMAAKVNKPKDSNADEKRTPEQQALAKALEEIEYLRAENAYLKKLDALMQSKKSAPKKKR</sequence>
<dbReference type="PANTHER" id="PTHR33795">
    <property type="entry name" value="INSERTION ELEMENT IS150 PROTEIN INSJ"/>
    <property type="match status" value="1"/>
</dbReference>
<organism evidence="4 5">
    <name type="scientific">Denitrificimonas halotolerans</name>
    <dbReference type="NCBI Taxonomy" id="3098930"/>
    <lineage>
        <taxon>Bacteria</taxon>
        <taxon>Pseudomonadati</taxon>
        <taxon>Pseudomonadota</taxon>
        <taxon>Gammaproteobacteria</taxon>
        <taxon>Pseudomonadales</taxon>
        <taxon>Pseudomonadaceae</taxon>
        <taxon>Denitrificimonas</taxon>
    </lineage>
</organism>
<dbReference type="InterPro" id="IPR055247">
    <property type="entry name" value="InsJ-like_HTH"/>
</dbReference>
<dbReference type="PANTHER" id="PTHR33795:SF1">
    <property type="entry name" value="INSERTION ELEMENT IS150 PROTEIN INSJ"/>
    <property type="match status" value="1"/>
</dbReference>
<dbReference type="InterPro" id="IPR036388">
    <property type="entry name" value="WH-like_DNA-bd_sf"/>
</dbReference>
<dbReference type="Proteomes" id="UP001294570">
    <property type="component" value="Unassembled WGS sequence"/>
</dbReference>
<feature type="non-terminal residue" evidence="4">
    <location>
        <position position="1"/>
    </location>
</feature>
<accession>A0ABU5GVH1</accession>
<feature type="domain" description="Insertion element IS150 protein InsJ-like helix-turn-helix" evidence="3">
    <location>
        <begin position="1"/>
        <end position="42"/>
    </location>
</feature>
<evidence type="ECO:0000259" key="3">
    <source>
        <dbReference type="Pfam" id="PF13518"/>
    </source>
</evidence>
<keyword evidence="5" id="KW-1185">Reference proteome</keyword>
<feature type="domain" description="Insertion element IS150 protein InsJ-like helix-turn-helix" evidence="3">
    <location>
        <begin position="59"/>
        <end position="107"/>
    </location>
</feature>
<proteinExistence type="inferred from homology"/>
<evidence type="ECO:0000256" key="2">
    <source>
        <dbReference type="SAM" id="MobiDB-lite"/>
    </source>
</evidence>
<dbReference type="SUPFAM" id="SSF46689">
    <property type="entry name" value="Homeodomain-like"/>
    <property type="match status" value="1"/>
</dbReference>
<dbReference type="InterPro" id="IPR009057">
    <property type="entry name" value="Homeodomain-like_sf"/>
</dbReference>
<comment type="caution">
    <text evidence="4">The sequence shown here is derived from an EMBL/GenBank/DDBJ whole genome shotgun (WGS) entry which is preliminary data.</text>
</comment>
<evidence type="ECO:0000313" key="5">
    <source>
        <dbReference type="Proteomes" id="UP001294570"/>
    </source>
</evidence>
<name>A0ABU5GVH1_9GAMM</name>
<evidence type="ECO:0000313" key="4">
    <source>
        <dbReference type="EMBL" id="MDY7220502.1"/>
    </source>
</evidence>
<dbReference type="InterPro" id="IPR052057">
    <property type="entry name" value="IS150/IS1296_orfA-like"/>
</dbReference>